<dbReference type="InterPro" id="IPR050490">
    <property type="entry name" value="Bact_solute-bd_prot1"/>
</dbReference>
<dbReference type="SUPFAM" id="SSF53850">
    <property type="entry name" value="Periplasmic binding protein-like II"/>
    <property type="match status" value="1"/>
</dbReference>
<evidence type="ECO:0000313" key="4">
    <source>
        <dbReference type="Proteomes" id="UP000193944"/>
    </source>
</evidence>
<dbReference type="PANTHER" id="PTHR43649">
    <property type="entry name" value="ARABINOSE-BINDING PROTEIN-RELATED"/>
    <property type="match status" value="1"/>
</dbReference>
<keyword evidence="4" id="KW-1185">Reference proteome</keyword>
<dbReference type="Gene3D" id="3.40.190.10">
    <property type="entry name" value="Periplasmic binding protein-like II"/>
    <property type="match status" value="2"/>
</dbReference>
<name>A0A1Y1XJ62_9FUNG</name>
<feature type="transmembrane region" description="Helical" evidence="1">
    <location>
        <begin position="612"/>
        <end position="632"/>
    </location>
</feature>
<evidence type="ECO:0000256" key="1">
    <source>
        <dbReference type="SAM" id="Phobius"/>
    </source>
</evidence>
<organism evidence="3 4">
    <name type="scientific">Anaeromyces robustus</name>
    <dbReference type="NCBI Taxonomy" id="1754192"/>
    <lineage>
        <taxon>Eukaryota</taxon>
        <taxon>Fungi</taxon>
        <taxon>Fungi incertae sedis</taxon>
        <taxon>Chytridiomycota</taxon>
        <taxon>Chytridiomycota incertae sedis</taxon>
        <taxon>Neocallimastigomycetes</taxon>
        <taxon>Neocallimastigales</taxon>
        <taxon>Neocallimastigaceae</taxon>
        <taxon>Anaeromyces</taxon>
    </lineage>
</organism>
<feature type="transmembrane region" description="Helical" evidence="1">
    <location>
        <begin position="644"/>
        <end position="669"/>
    </location>
</feature>
<proteinExistence type="predicted"/>
<gene>
    <name evidence="3" type="ORF">BCR32DRAFT_265434</name>
</gene>
<keyword evidence="1" id="KW-1133">Transmembrane helix</keyword>
<protein>
    <submittedName>
        <fullName evidence="3">Periplasmic binding protein-like II</fullName>
    </submittedName>
</protein>
<accession>A0A1Y1XJ62</accession>
<reference evidence="3 4" key="1">
    <citation type="submission" date="2016-08" db="EMBL/GenBank/DDBJ databases">
        <title>A Parts List for Fungal Cellulosomes Revealed by Comparative Genomics.</title>
        <authorList>
            <consortium name="DOE Joint Genome Institute"/>
            <person name="Haitjema C.H."/>
            <person name="Gilmore S.P."/>
            <person name="Henske J.K."/>
            <person name="Solomon K.V."/>
            <person name="De Groot R."/>
            <person name="Kuo A."/>
            <person name="Mondo S.J."/>
            <person name="Salamov A.A."/>
            <person name="Labutti K."/>
            <person name="Zhao Z."/>
            <person name="Chiniquy J."/>
            <person name="Barry K."/>
            <person name="Brewer H.M."/>
            <person name="Purvine S.O."/>
            <person name="Wright A.T."/>
            <person name="Boxma B."/>
            <person name="Van Alen T."/>
            <person name="Hackstein J.H."/>
            <person name="Baker S.E."/>
            <person name="Grigoriev I.V."/>
            <person name="O'Malley M.A."/>
        </authorList>
    </citation>
    <scope>NUCLEOTIDE SEQUENCE [LARGE SCALE GENOMIC DNA]</scope>
    <source>
        <strain evidence="3 4">S4</strain>
    </source>
</reference>
<dbReference type="Proteomes" id="UP000193944">
    <property type="component" value="Unassembled WGS sequence"/>
</dbReference>
<feature type="signal peptide" evidence="2">
    <location>
        <begin position="1"/>
        <end position="24"/>
    </location>
</feature>
<reference evidence="3 4" key="2">
    <citation type="submission" date="2016-08" db="EMBL/GenBank/DDBJ databases">
        <title>Pervasive Adenine N6-methylation of Active Genes in Fungi.</title>
        <authorList>
            <consortium name="DOE Joint Genome Institute"/>
            <person name="Mondo S.J."/>
            <person name="Dannebaum R.O."/>
            <person name="Kuo R.C."/>
            <person name="Labutti K."/>
            <person name="Haridas S."/>
            <person name="Kuo A."/>
            <person name="Salamov A."/>
            <person name="Ahrendt S.R."/>
            <person name="Lipzen A."/>
            <person name="Sullivan W."/>
            <person name="Andreopoulos W.B."/>
            <person name="Clum A."/>
            <person name="Lindquist E."/>
            <person name="Daum C."/>
            <person name="Ramamoorthy G.K."/>
            <person name="Gryganskyi A."/>
            <person name="Culley D."/>
            <person name="Magnuson J.K."/>
            <person name="James T.Y."/>
            <person name="O'Malley M.A."/>
            <person name="Stajich J.E."/>
            <person name="Spatafora J.W."/>
            <person name="Visel A."/>
            <person name="Grigoriev I.V."/>
        </authorList>
    </citation>
    <scope>NUCLEOTIDE SEQUENCE [LARGE SCALE GENOMIC DNA]</scope>
    <source>
        <strain evidence="3 4">S4</strain>
    </source>
</reference>
<feature type="transmembrane region" description="Helical" evidence="1">
    <location>
        <begin position="579"/>
        <end position="600"/>
    </location>
</feature>
<comment type="caution">
    <text evidence="3">The sequence shown here is derived from an EMBL/GenBank/DDBJ whole genome shotgun (WGS) entry which is preliminary data.</text>
</comment>
<keyword evidence="1" id="KW-0812">Transmembrane</keyword>
<dbReference type="EMBL" id="MCFG01000030">
    <property type="protein sequence ID" value="ORX85798.1"/>
    <property type="molecule type" value="Genomic_DNA"/>
</dbReference>
<evidence type="ECO:0000256" key="2">
    <source>
        <dbReference type="SAM" id="SignalP"/>
    </source>
</evidence>
<feature type="transmembrane region" description="Helical" evidence="1">
    <location>
        <begin position="461"/>
        <end position="480"/>
    </location>
</feature>
<dbReference type="OrthoDB" id="10506272at2759"/>
<feature type="chain" id="PRO_5012847335" evidence="2">
    <location>
        <begin position="25"/>
        <end position="734"/>
    </location>
</feature>
<dbReference type="AlphaFoldDB" id="A0A1Y1XJ62"/>
<sequence length="734" mass="86256">MKYNIFYLFTFIKYILVLIRFSDATVDINFVTDSYSVLDEAFPLMIEQFNDYSKKKKLDINLKLTLFSDQNNPQGYNEYYLTIDQFKKKKTMSYDVFAYDSLYTKVFSPFLVPLEEYLESDILELYDSEKTNPLNVYNGHWVGVPFFLILTVLQGNKNYLKKYNKGMPETWDELLTTAEYILGEEKLLGNDKLVGYNGLFPQNENTMSSVFQLLYSYRETKDSPLPDFKSQEAINAFNKIIEIREKISSQEFYTSTEIFNIQALLEENLLFAQFWNTFQLENYTQAVLPGRKKGINSVIIGGYNLGINKNISEEKKQASLEVLKFFLSYEYQKENIIETFHLTSPLFSLYDDPDICFEVDCNIVKNMQSFSRPSYKMENYDYFSSTSVNYFQNFLRGNLTAEQTLTKMDDITRIYYFTNKSTLGLVIFIVLLVLFYLIVFSTFEIFIPKFQSHFTFLSKDLWLIYVYGSILMVTSEFTHFGELTQIKCRFQNVTKIIGDLFILIPLLYKLIVNFPQINSVSKWVKNHKYIFLLIIFGIQFLFSIILIIMDAHAVDDIIFYNDKNKNFKKCAIHKTEGTIISYIQTIYNVLLYLIVCSLMFLEYNIEETIHDIRYFTIVMIMNGITLILQFIVNKLTINNYALYSLIQIALNLLFIIMNHIYVFIIRIIIEKFNIPDTDKEMINKMLDNKYSAHDIKRSSICNSETSRSISSSKQSNPVYHKSKLLSYHYATNPM</sequence>
<keyword evidence="2" id="KW-0732">Signal</keyword>
<feature type="transmembrane region" description="Helical" evidence="1">
    <location>
        <begin position="529"/>
        <end position="549"/>
    </location>
</feature>
<evidence type="ECO:0000313" key="3">
    <source>
        <dbReference type="EMBL" id="ORX85798.1"/>
    </source>
</evidence>
<feature type="transmembrane region" description="Helical" evidence="1">
    <location>
        <begin position="422"/>
        <end position="440"/>
    </location>
</feature>
<keyword evidence="1" id="KW-0472">Membrane</keyword>